<dbReference type="AlphaFoldDB" id="M7SQF6"/>
<proteinExistence type="predicted"/>
<feature type="region of interest" description="Disordered" evidence="1">
    <location>
        <begin position="86"/>
        <end position="112"/>
    </location>
</feature>
<organism evidence="2 3">
    <name type="scientific">Eutypa lata (strain UCR-EL1)</name>
    <name type="common">Grapevine dieback disease fungus</name>
    <name type="synonym">Eutypa armeniacae</name>
    <dbReference type="NCBI Taxonomy" id="1287681"/>
    <lineage>
        <taxon>Eukaryota</taxon>
        <taxon>Fungi</taxon>
        <taxon>Dikarya</taxon>
        <taxon>Ascomycota</taxon>
        <taxon>Pezizomycotina</taxon>
        <taxon>Sordariomycetes</taxon>
        <taxon>Xylariomycetidae</taxon>
        <taxon>Xylariales</taxon>
        <taxon>Diatrypaceae</taxon>
        <taxon>Eutypa</taxon>
    </lineage>
</organism>
<feature type="region of interest" description="Disordered" evidence="1">
    <location>
        <begin position="600"/>
        <end position="625"/>
    </location>
</feature>
<dbReference type="Proteomes" id="UP000012174">
    <property type="component" value="Unassembled WGS sequence"/>
</dbReference>
<accession>M7SQF6</accession>
<gene>
    <name evidence="2" type="ORF">UCREL1_6271</name>
</gene>
<name>M7SQF6_EUTLA</name>
<sequence length="665" mass="74346">MAAPSTSKAAFKAKSLGLTLDTNIPPGDFPLQPPSDDKYSHKGGIFTQLATAPATKVHFSTEVEICKPAASKISEALLSTDWRKDCRQQGPPPTAPAKKVQFSSDEIKPQKPKFDATAADNYGLRRYRDVPVDPDFIHSAPATKKEFDIVRDEDDYIEDEDEDEDHIFFQSPQHQTTEFKQTSESNLLQLKQLITTPKEIESATTRDSASAAMSPYFMVSPAFGTKGFDLEFPFAEIQAVKHGKRFQTGSWDDLEPAIKQKFSSLEVPRTAGLPVDALRREFQQRQAEAEAEQQKANETTRFNALLEKLQKVRKVTAASGSRRPSIIDIKPSFWTKDSEEKDQQPDNAGQKNTDQRRPSHDSAISGFSVDGDKALTALNPKAPEFCISSPEEPSPKPTVIVSVEQFKEMCARLQKIETELAREKAMHPSHFGHLEPRSSTDNFTLGDLNPDLDLTMVQPLPNNHASPHDQELQPPLPQHVKNYLELHHNGNVPSNPTFYLADQHNPQMNGVQTMPQLAPPAPIQTQQNGVGFQGPSVAFPSIIPSAAPQQAPVYVHNQLAAGSPMYPRNHAAYPSGPYNFAIGISLQDRLQDRYARMGMPTMTYPLGPKPVRKPRGPPRPDIRQTMHQQEYEAYLEWKRSTNIDYAKGCKNRQARRAERQRFQQA</sequence>
<dbReference type="KEGG" id="ela:UCREL1_6271"/>
<dbReference type="HOGENOM" id="CLU_412786_0_0_1"/>
<reference evidence="3" key="1">
    <citation type="journal article" date="2013" name="Genome Announc.">
        <title>Draft genome sequence of the grapevine dieback fungus Eutypa lata UCR-EL1.</title>
        <authorList>
            <person name="Blanco-Ulate B."/>
            <person name="Rolshausen P.E."/>
            <person name="Cantu D."/>
        </authorList>
    </citation>
    <scope>NUCLEOTIDE SEQUENCE [LARGE SCALE GENOMIC DNA]</scope>
    <source>
        <strain evidence="3">UCR-EL1</strain>
    </source>
</reference>
<dbReference type="EMBL" id="KB706595">
    <property type="protein sequence ID" value="EMR66708.1"/>
    <property type="molecule type" value="Genomic_DNA"/>
</dbReference>
<dbReference type="OMA" id="CAPRIRA"/>
<evidence type="ECO:0000256" key="1">
    <source>
        <dbReference type="SAM" id="MobiDB-lite"/>
    </source>
</evidence>
<protein>
    <submittedName>
        <fullName evidence="2">Uncharacterized protein</fullName>
    </submittedName>
</protein>
<feature type="region of interest" description="Disordered" evidence="1">
    <location>
        <begin position="22"/>
        <end position="42"/>
    </location>
</feature>
<evidence type="ECO:0000313" key="2">
    <source>
        <dbReference type="EMBL" id="EMR66708.1"/>
    </source>
</evidence>
<feature type="region of interest" description="Disordered" evidence="1">
    <location>
        <begin position="328"/>
        <end position="368"/>
    </location>
</feature>
<evidence type="ECO:0000313" key="3">
    <source>
        <dbReference type="Proteomes" id="UP000012174"/>
    </source>
</evidence>
<keyword evidence="3" id="KW-1185">Reference proteome</keyword>
<dbReference type="OrthoDB" id="4755921at2759"/>